<name>A0A392UFB8_9FABA</name>
<reference evidence="1 2" key="1">
    <citation type="journal article" date="2018" name="Front. Plant Sci.">
        <title>Red Clover (Trifolium pratense) and Zigzag Clover (T. medium) - A Picture of Genomic Similarities and Differences.</title>
        <authorList>
            <person name="Dluhosova J."/>
            <person name="Istvanek J."/>
            <person name="Nedelnik J."/>
            <person name="Repkova J."/>
        </authorList>
    </citation>
    <scope>NUCLEOTIDE SEQUENCE [LARGE SCALE GENOMIC DNA]</scope>
    <source>
        <strain evidence="2">cv. 10/8</strain>
        <tissue evidence="1">Leaf</tissue>
    </source>
</reference>
<comment type="caution">
    <text evidence="1">The sequence shown here is derived from an EMBL/GenBank/DDBJ whole genome shotgun (WGS) entry which is preliminary data.</text>
</comment>
<dbReference type="Proteomes" id="UP000265520">
    <property type="component" value="Unassembled WGS sequence"/>
</dbReference>
<protein>
    <submittedName>
        <fullName evidence="1">Uncharacterized protein</fullName>
    </submittedName>
</protein>
<dbReference type="EMBL" id="LXQA010813382">
    <property type="protein sequence ID" value="MCI72221.1"/>
    <property type="molecule type" value="Genomic_DNA"/>
</dbReference>
<feature type="non-terminal residue" evidence="1">
    <location>
        <position position="1"/>
    </location>
</feature>
<accession>A0A392UFB8</accession>
<organism evidence="1 2">
    <name type="scientific">Trifolium medium</name>
    <dbReference type="NCBI Taxonomy" id="97028"/>
    <lineage>
        <taxon>Eukaryota</taxon>
        <taxon>Viridiplantae</taxon>
        <taxon>Streptophyta</taxon>
        <taxon>Embryophyta</taxon>
        <taxon>Tracheophyta</taxon>
        <taxon>Spermatophyta</taxon>
        <taxon>Magnoliopsida</taxon>
        <taxon>eudicotyledons</taxon>
        <taxon>Gunneridae</taxon>
        <taxon>Pentapetalae</taxon>
        <taxon>rosids</taxon>
        <taxon>fabids</taxon>
        <taxon>Fabales</taxon>
        <taxon>Fabaceae</taxon>
        <taxon>Papilionoideae</taxon>
        <taxon>50 kb inversion clade</taxon>
        <taxon>NPAAA clade</taxon>
        <taxon>Hologalegina</taxon>
        <taxon>IRL clade</taxon>
        <taxon>Trifolieae</taxon>
        <taxon>Trifolium</taxon>
    </lineage>
</organism>
<keyword evidence="2" id="KW-1185">Reference proteome</keyword>
<evidence type="ECO:0000313" key="1">
    <source>
        <dbReference type="EMBL" id="MCI72221.1"/>
    </source>
</evidence>
<proteinExistence type="predicted"/>
<dbReference type="AlphaFoldDB" id="A0A392UFB8"/>
<evidence type="ECO:0000313" key="2">
    <source>
        <dbReference type="Proteomes" id="UP000265520"/>
    </source>
</evidence>
<sequence>RRVSEAGGELATDEWEGSSRIVEGSCRDVYDVCIIEARGWS</sequence>